<sequence length="248" mass="26879">MFVIVGGVTGKAVVFMRRRGALRAKNEADCHAGRLRRRRAVREVCLAHGENLRSVRFTLRMSTKTTYGLILAAVGIALTLVGYLLGLQTERVGSTLASMFQWIGVIAGFFVIWLGVRAVRDENNDQCLTFGQGVGAGVVIVLVAALIGAVYTFVHFTFINPDYADHMMTFVEQKWADAGMNARQMEAAEKITRMFFHPGALAAMGFLSQMFFGVVSSLIVAAIVKRNPPSPAATPPVVPPVIPPPAAQ</sequence>
<keyword evidence="1" id="KW-1133">Transmembrane helix</keyword>
<feature type="transmembrane region" description="Helical" evidence="1">
    <location>
        <begin position="128"/>
        <end position="154"/>
    </location>
</feature>
<proteinExistence type="predicted"/>
<keyword evidence="1" id="KW-0472">Membrane</keyword>
<evidence type="ECO:0008006" key="4">
    <source>
        <dbReference type="Google" id="ProtNLM"/>
    </source>
</evidence>
<accession>A0A2U8E5Z2</accession>
<organism evidence="2 3">
    <name type="scientific">Ereboglobus luteus</name>
    <dbReference type="NCBI Taxonomy" id="1796921"/>
    <lineage>
        <taxon>Bacteria</taxon>
        <taxon>Pseudomonadati</taxon>
        <taxon>Verrucomicrobiota</taxon>
        <taxon>Opitutia</taxon>
        <taxon>Opitutales</taxon>
        <taxon>Opitutaceae</taxon>
        <taxon>Ereboglobus</taxon>
    </lineage>
</organism>
<dbReference type="EMBL" id="CP023004">
    <property type="protein sequence ID" value="AWI10283.1"/>
    <property type="molecule type" value="Genomic_DNA"/>
</dbReference>
<reference evidence="2 3" key="1">
    <citation type="journal article" date="2018" name="Syst. Appl. Microbiol.">
        <title>Ereboglobus luteus gen. nov. sp. nov. from cockroach guts, and new insights into the oxygen relationship of the genera Opitutus and Didymococcus (Verrucomicrobia: Opitutaceae).</title>
        <authorList>
            <person name="Tegtmeier D."/>
            <person name="Belitz A."/>
            <person name="Radek R."/>
            <person name="Heimerl T."/>
            <person name="Brune A."/>
        </authorList>
    </citation>
    <scope>NUCLEOTIDE SEQUENCE [LARGE SCALE GENOMIC DNA]</scope>
    <source>
        <strain evidence="2 3">Ho45</strain>
    </source>
</reference>
<keyword evidence="1" id="KW-0812">Transmembrane</keyword>
<dbReference type="InterPro" id="IPR025250">
    <property type="entry name" value="DUF4199"/>
</dbReference>
<evidence type="ECO:0000256" key="1">
    <source>
        <dbReference type="SAM" id="Phobius"/>
    </source>
</evidence>
<dbReference type="Pfam" id="PF13858">
    <property type="entry name" value="DUF4199"/>
    <property type="match status" value="1"/>
</dbReference>
<protein>
    <recommendedName>
        <fullName evidence="4">DUF4199 domain-containing protein</fullName>
    </recommendedName>
</protein>
<dbReference type="OrthoDB" id="195834at2"/>
<name>A0A2U8E5Z2_9BACT</name>
<gene>
    <name evidence="2" type="ORF">CKA38_14405</name>
</gene>
<feature type="transmembrane region" description="Helical" evidence="1">
    <location>
        <begin position="99"/>
        <end position="116"/>
    </location>
</feature>
<keyword evidence="3" id="KW-1185">Reference proteome</keyword>
<dbReference type="KEGG" id="elut:CKA38_14405"/>
<feature type="transmembrane region" description="Helical" evidence="1">
    <location>
        <begin position="200"/>
        <end position="224"/>
    </location>
</feature>
<dbReference type="AlphaFoldDB" id="A0A2U8E5Z2"/>
<feature type="transmembrane region" description="Helical" evidence="1">
    <location>
        <begin position="66"/>
        <end position="87"/>
    </location>
</feature>
<evidence type="ECO:0000313" key="3">
    <source>
        <dbReference type="Proteomes" id="UP000244896"/>
    </source>
</evidence>
<dbReference type="Proteomes" id="UP000244896">
    <property type="component" value="Chromosome"/>
</dbReference>
<evidence type="ECO:0000313" key="2">
    <source>
        <dbReference type="EMBL" id="AWI10283.1"/>
    </source>
</evidence>